<dbReference type="Pfam" id="PF21725">
    <property type="entry name" value="T7SS_signal"/>
    <property type="match status" value="1"/>
</dbReference>
<dbReference type="InterPro" id="IPR049082">
    <property type="entry name" value="T7SS_signal"/>
</dbReference>
<name>A0ABT5T0G6_9PSEU</name>
<gene>
    <name evidence="3" type="ORF">PGB27_24385</name>
</gene>
<evidence type="ECO:0000313" key="4">
    <source>
        <dbReference type="Proteomes" id="UP001300763"/>
    </source>
</evidence>
<reference evidence="3 4" key="1">
    <citation type="submission" date="2023-02" db="EMBL/GenBank/DDBJ databases">
        <title>Genome sequencing required for Actinomycetospora new species description.</title>
        <authorList>
            <person name="Saimee Y."/>
            <person name="Duangmal K."/>
        </authorList>
    </citation>
    <scope>NUCLEOTIDE SEQUENCE [LARGE SCALE GENOMIC DNA]</scope>
    <source>
        <strain evidence="3 4">DW7H6</strain>
    </source>
</reference>
<feature type="region of interest" description="Disordered" evidence="1">
    <location>
        <begin position="368"/>
        <end position="401"/>
    </location>
</feature>
<dbReference type="Proteomes" id="UP001300763">
    <property type="component" value="Unassembled WGS sequence"/>
</dbReference>
<accession>A0ABT5T0G6</accession>
<dbReference type="EMBL" id="JAQZAO010000013">
    <property type="protein sequence ID" value="MDD7968494.1"/>
    <property type="molecule type" value="Genomic_DNA"/>
</dbReference>
<evidence type="ECO:0000259" key="2">
    <source>
        <dbReference type="Pfam" id="PF21725"/>
    </source>
</evidence>
<organism evidence="3 4">
    <name type="scientific">Actinomycetospora lemnae</name>
    <dbReference type="NCBI Taxonomy" id="3019891"/>
    <lineage>
        <taxon>Bacteria</taxon>
        <taxon>Bacillati</taxon>
        <taxon>Actinomycetota</taxon>
        <taxon>Actinomycetes</taxon>
        <taxon>Pseudonocardiales</taxon>
        <taxon>Pseudonocardiaceae</taxon>
        <taxon>Actinomycetospora</taxon>
    </lineage>
</organism>
<evidence type="ECO:0000313" key="3">
    <source>
        <dbReference type="EMBL" id="MDD7968494.1"/>
    </source>
</evidence>
<sequence length="401" mass="41939">MTPTVAELGETTDAAALLPGDPSRVRDAGAAIARLGAALIGAGDGLRRIETDAWRGEGADSYRRVFDPVPPNWIGTGEAFLQAADALTEFADVLEWARAEAVAAVQGWDAAEWLRAQPPAPDQPDPGAPVRAAAVERLRIAREAVHEAGDRAAVVVAHARDRAPPAPSVVQQVGGFLGDLAGGAWSEIAATGQFLWQVNPARVLVEPAAAVDGWRDLGTGVAHAVTHPAETIEQALRPREAATNPTRWAGQMLADLGLSAVGGAGAAGRIERATRAAEALPSGSPQIDDGSPTLGRYNGLTAAEHAATRGVHIGRRGSAKHRKLPVREVDTVAEVNEIYRSLSEGAQVVQTSDARTVVVLADGTYMTYRPTSSSPPHDPAVDINAGRGSQVRVHTPRREDG</sequence>
<proteinExistence type="predicted"/>
<evidence type="ECO:0000256" key="1">
    <source>
        <dbReference type="SAM" id="MobiDB-lite"/>
    </source>
</evidence>
<protein>
    <recommendedName>
        <fullName evidence="2">Putative T7SS secretion signal domain-containing protein</fullName>
    </recommendedName>
</protein>
<feature type="domain" description="Putative T7SS secretion signal" evidence="2">
    <location>
        <begin position="6"/>
        <end position="112"/>
    </location>
</feature>
<comment type="caution">
    <text evidence="3">The sequence shown here is derived from an EMBL/GenBank/DDBJ whole genome shotgun (WGS) entry which is preliminary data.</text>
</comment>
<keyword evidence="4" id="KW-1185">Reference proteome</keyword>
<dbReference type="RefSeq" id="WP_274203027.1">
    <property type="nucleotide sequence ID" value="NZ_JAQZAO010000013.1"/>
</dbReference>